<sequence>MLDDILKTLPHSMCSPNVTNEPTLESAVQYIDEMDFSNIRMKLTNYDPLVCRVWSDDEFSMVEQYYKNFIYLNKKYGKEIKIIVPTVEVDEFWHHHILDTRSYIKDSMNIFGYYFHHYPYFGMRGDDDYLNLQRAFEVTQFIYEEEFGEKMLNIWQQ</sequence>
<dbReference type="GeneID" id="302580043"/>
<organism evidence="2">
    <name type="scientific">Dickeya oryzae</name>
    <dbReference type="NCBI Taxonomy" id="1240404"/>
    <lineage>
        <taxon>Bacteria</taxon>
        <taxon>Pseudomonadati</taxon>
        <taxon>Pseudomonadota</taxon>
        <taxon>Gammaproteobacteria</taxon>
        <taxon>Enterobacterales</taxon>
        <taxon>Pectobacteriaceae</taxon>
        <taxon>Dickeya</taxon>
    </lineage>
</organism>
<dbReference type="RefSeq" id="WP_019844209.1">
    <property type="nucleotide sequence ID" value="NZ_CP162411.1"/>
</dbReference>
<evidence type="ECO:0000313" key="2">
    <source>
        <dbReference type="EMBL" id="XDL24685.1"/>
    </source>
</evidence>
<dbReference type="EMBL" id="CP162670">
    <property type="protein sequence ID" value="XDL24685.1"/>
    <property type="molecule type" value="Genomic_DNA"/>
</dbReference>
<evidence type="ECO:0000313" key="1">
    <source>
        <dbReference type="EMBL" id="XDL14741.1"/>
    </source>
</evidence>
<name>A0AB39IMH0_9GAMM</name>
<proteinExistence type="predicted"/>
<dbReference type="InterPro" id="IPR009836">
    <property type="entry name" value="GRDP-like"/>
</dbReference>
<accession>A0AB39IMH0</accession>
<gene>
    <name evidence="1" type="ORF">LF923_0000135</name>
    <name evidence="2" type="ORF">LF929_000175</name>
</gene>
<dbReference type="AlphaFoldDB" id="A0AB39IMH0"/>
<protein>
    <submittedName>
        <fullName evidence="2">Glycine-rich domain-containing protein-like</fullName>
    </submittedName>
</protein>
<dbReference type="Pfam" id="PF07173">
    <property type="entry name" value="GRDP-like"/>
    <property type="match status" value="1"/>
</dbReference>
<reference evidence="2" key="1">
    <citation type="submission" date="2024-07" db="EMBL/GenBank/DDBJ databases">
        <authorList>
            <person name="Pedron J."/>
        </authorList>
    </citation>
    <scope>NUCLEOTIDE SEQUENCE</scope>
    <source>
        <strain evidence="2">A003-S1-M15</strain>
        <strain evidence="1">A642-S2-A17</strain>
    </source>
</reference>
<dbReference type="EMBL" id="CP162411">
    <property type="protein sequence ID" value="XDL14741.1"/>
    <property type="molecule type" value="Genomic_DNA"/>
</dbReference>